<dbReference type="InterPro" id="IPR018511">
    <property type="entry name" value="Hemolysin-typ_Ca-bd_CS"/>
</dbReference>
<accession>A0A3G4V5I9</accession>
<dbReference type="PANTHER" id="PTHR38340:SF1">
    <property type="entry name" value="S-LAYER PROTEIN"/>
    <property type="match status" value="1"/>
</dbReference>
<comment type="subcellular location">
    <subcellularLocation>
        <location evidence="1">Secreted</location>
    </subcellularLocation>
</comment>
<dbReference type="InterPro" id="IPR011049">
    <property type="entry name" value="Serralysin-like_metalloprot_C"/>
</dbReference>
<dbReference type="Proteomes" id="UP000279760">
    <property type="component" value="Chromosome 1"/>
</dbReference>
<evidence type="ECO:0000256" key="3">
    <source>
        <dbReference type="ARBA" id="ARBA00022837"/>
    </source>
</evidence>
<protein>
    <recommendedName>
        <fullName evidence="6">Calcium-binding protein</fullName>
    </recommendedName>
</protein>
<dbReference type="EMBL" id="CP033577">
    <property type="protein sequence ID" value="AYV20046.1"/>
    <property type="molecule type" value="Genomic_DNA"/>
</dbReference>
<organism evidence="4 5">
    <name type="scientific">Vibrio mediterranei</name>
    <dbReference type="NCBI Taxonomy" id="689"/>
    <lineage>
        <taxon>Bacteria</taxon>
        <taxon>Pseudomonadati</taxon>
        <taxon>Pseudomonadota</taxon>
        <taxon>Gammaproteobacteria</taxon>
        <taxon>Vibrionales</taxon>
        <taxon>Vibrionaceae</taxon>
        <taxon>Vibrio</taxon>
    </lineage>
</organism>
<sequence>MEGLFMNTIKMGKDKYFTGKGTDAEHVMGQKGDDVINGVHGNDILEGNRGADKLNGGHGDDILFSGVGGTETAPDKLTGGVGNDTFAIRVTNGGYNQITDFQIGADKLDLFVSRADFALKHLEVEEGSRKEERLTKKEASNLEKFTAKNKYFGQDVDEQDEPIKFDSSEEFIDATLTSKTSVENDDQGNLIITFFDKTTIKLDGVGDQLKALNINVDEHKAEDIIDILNGEATVFSGSMFEYHYADGNVVDTVANRDGVTHVDNGTKVIFSEGSYILSVGHNGQDGHPGNVNKLVAEDGVDTMLVGYTSGDVLTGGTGNDVLFGDNGFGFTYNGGDDVLKGGAGDDILHGGAGNDRLDGGEGVDKAIFSGSVLDYNYLHQSGGNTEVRDLVGGRDGNDFVKNTETFAFADGEFAFLRGHNAGDNLTAGNVDTLLVGFTGDDTLNGGGGDDVLLGDNGVGFTYQGGNDVLNGGEGDDLLHGGAGNDSLNGGTGVDTAVFSGSYKEYHFQNRLTVTDTVAGRDGKDQLQDVEKVTFTEGTYTLVTGHNAYDNLKGEDDVDSMLIGTHGHDDLTGGSGNDVLFGDNGVGFTYQGGDDTLDGGAGSDYIHAGSGDDTIYADKKAPAHLAVNAEDDVIIGADGIDTLIYNETYKNADSIRVDVSGDEDIFNVDTMLSGNVTSTDIVSGIEVLHATRGDDVIDLSGYVTGTGVGVTIHAGKGDDTVTGTKANDEIYTSQGNDTIYASLGNDIIKDSNNNNSGNDHDVIIYEGFEIVDVAVQNVAYQTWNVQFQDIEGNVFTDVISHIEEIKDVNGSRYLEDGFDLLA</sequence>
<dbReference type="InterPro" id="IPR050557">
    <property type="entry name" value="RTX_toxin/Mannuronan_C5-epim"/>
</dbReference>
<evidence type="ECO:0000313" key="5">
    <source>
        <dbReference type="Proteomes" id="UP000279760"/>
    </source>
</evidence>
<dbReference type="GO" id="GO:0005576">
    <property type="term" value="C:extracellular region"/>
    <property type="evidence" value="ECO:0007669"/>
    <property type="project" value="UniProtKB-SubCell"/>
</dbReference>
<proteinExistence type="predicted"/>
<gene>
    <name evidence="4" type="ORF">ECB94_01485</name>
</gene>
<dbReference type="PANTHER" id="PTHR38340">
    <property type="entry name" value="S-LAYER PROTEIN"/>
    <property type="match status" value="1"/>
</dbReference>
<reference evidence="4 5" key="1">
    <citation type="submission" date="2018-11" db="EMBL/GenBank/DDBJ databases">
        <title>Complete Genome Sequence of Vbrio mediterranei 117-T6: a Potential Pathogen Bacteria Isolated from the Conchocelis of Pyropia.</title>
        <authorList>
            <person name="Liu Q."/>
        </authorList>
    </citation>
    <scope>NUCLEOTIDE SEQUENCE [LARGE SCALE GENOMIC DNA]</scope>
    <source>
        <strain evidence="4 5">117-T6</strain>
    </source>
</reference>
<evidence type="ECO:0000313" key="4">
    <source>
        <dbReference type="EMBL" id="AYV20046.1"/>
    </source>
</evidence>
<dbReference type="Pfam" id="PF00353">
    <property type="entry name" value="HemolysinCabind"/>
    <property type="match status" value="8"/>
</dbReference>
<dbReference type="PROSITE" id="PS00330">
    <property type="entry name" value="HEMOLYSIN_CALCIUM"/>
    <property type="match status" value="5"/>
</dbReference>
<dbReference type="GO" id="GO:0005509">
    <property type="term" value="F:calcium ion binding"/>
    <property type="evidence" value="ECO:0007669"/>
    <property type="project" value="InterPro"/>
</dbReference>
<keyword evidence="3" id="KW-0106">Calcium</keyword>
<evidence type="ECO:0008006" key="6">
    <source>
        <dbReference type="Google" id="ProtNLM"/>
    </source>
</evidence>
<evidence type="ECO:0000256" key="1">
    <source>
        <dbReference type="ARBA" id="ARBA00004613"/>
    </source>
</evidence>
<dbReference type="SUPFAM" id="SSF51120">
    <property type="entry name" value="beta-Roll"/>
    <property type="match status" value="5"/>
</dbReference>
<name>A0A3G4V5I9_9VIBR</name>
<dbReference type="AlphaFoldDB" id="A0A3G4V5I9"/>
<dbReference type="PRINTS" id="PR00313">
    <property type="entry name" value="CABNDNGRPT"/>
</dbReference>
<dbReference type="Gene3D" id="2.150.10.10">
    <property type="entry name" value="Serralysin-like metalloprotease, C-terminal"/>
    <property type="match status" value="4"/>
</dbReference>
<keyword evidence="2" id="KW-0964">Secreted</keyword>
<evidence type="ECO:0000256" key="2">
    <source>
        <dbReference type="ARBA" id="ARBA00022525"/>
    </source>
</evidence>
<dbReference type="InterPro" id="IPR001343">
    <property type="entry name" value="Hemolysn_Ca-bd"/>
</dbReference>